<organism evidence="1 2">
    <name type="scientific">Agathobacter ruminis</name>
    <dbReference type="NCBI Taxonomy" id="1712665"/>
    <lineage>
        <taxon>Bacteria</taxon>
        <taxon>Bacillati</taxon>
        <taxon>Bacillota</taxon>
        <taxon>Clostridia</taxon>
        <taxon>Lachnospirales</taxon>
        <taxon>Lachnospiraceae</taxon>
        <taxon>Agathobacter</taxon>
    </lineage>
</organism>
<dbReference type="Proteomes" id="UP000224563">
    <property type="component" value="Unassembled WGS sequence"/>
</dbReference>
<reference evidence="1 2" key="1">
    <citation type="submission" date="2017-10" db="EMBL/GenBank/DDBJ databases">
        <title>Resolving the taxonomy of Roseburia spp., Eubacterium rectale and Agathobacter spp. through phylogenomic analysis.</title>
        <authorList>
            <person name="Sheridan P.O."/>
            <person name="Walker A.W."/>
            <person name="Duncan S.H."/>
            <person name="Scott K.P."/>
            <person name="Toole P.W.O."/>
            <person name="Luis P."/>
            <person name="Flint H.J."/>
        </authorList>
    </citation>
    <scope>NUCLEOTIDE SEQUENCE [LARGE SCALE GENOMIC DNA]</scope>
    <source>
        <strain evidence="1 2">JK623</strain>
    </source>
</reference>
<evidence type="ECO:0000313" key="2">
    <source>
        <dbReference type="Proteomes" id="UP000224563"/>
    </source>
</evidence>
<sequence>MIHNFHGMRKIKPSDKLLVQLQELNRETAKGNVEWEILYSTTEYNQLSEKKTRTIEGETYTVDECFVSYFTHYYPTDFLLITYEEILTGPTETKTTNLVFQPPLGIRYLDLDALASYAIDADQILIYQIHQLWTTILERKKNQAPEIHLEAETRI</sequence>
<protein>
    <submittedName>
        <fullName evidence="1">Uncharacterized protein</fullName>
    </submittedName>
</protein>
<evidence type="ECO:0000313" key="1">
    <source>
        <dbReference type="EMBL" id="PHU37846.1"/>
    </source>
</evidence>
<gene>
    <name evidence="1" type="ORF">CSX02_05735</name>
</gene>
<keyword evidence="2" id="KW-1185">Reference proteome</keyword>
<name>A0A2G3E3I6_9FIRM</name>
<accession>A0A2G3E3I6</accession>
<reference evidence="1 2" key="2">
    <citation type="submission" date="2017-10" db="EMBL/GenBank/DDBJ databases">
        <authorList>
            <person name="Banno H."/>
            <person name="Chua N.-H."/>
        </authorList>
    </citation>
    <scope>NUCLEOTIDE SEQUENCE [LARGE SCALE GENOMIC DNA]</scope>
    <source>
        <strain evidence="1 2">JK623</strain>
    </source>
</reference>
<dbReference type="EMBL" id="PDYG01000027">
    <property type="protein sequence ID" value="PHU37846.1"/>
    <property type="molecule type" value="Genomic_DNA"/>
</dbReference>
<dbReference type="AlphaFoldDB" id="A0A2G3E3I6"/>
<proteinExistence type="predicted"/>
<comment type="caution">
    <text evidence="1">The sequence shown here is derived from an EMBL/GenBank/DDBJ whole genome shotgun (WGS) entry which is preliminary data.</text>
</comment>